<proteinExistence type="predicted"/>
<accession>A0AAQ3LZD4</accession>
<protein>
    <submittedName>
        <fullName evidence="3">Uncharacterized protein</fullName>
    </submittedName>
</protein>
<feature type="compositionally biased region" description="Polar residues" evidence="2">
    <location>
        <begin position="647"/>
        <end position="658"/>
    </location>
</feature>
<keyword evidence="1" id="KW-0175">Coiled coil</keyword>
<evidence type="ECO:0000256" key="2">
    <source>
        <dbReference type="SAM" id="MobiDB-lite"/>
    </source>
</evidence>
<feature type="compositionally biased region" description="Polar residues" evidence="2">
    <location>
        <begin position="614"/>
        <end position="628"/>
    </location>
</feature>
<dbReference type="EMBL" id="CP138581">
    <property type="protein sequence ID" value="WPG98583.1"/>
    <property type="molecule type" value="Genomic_DNA"/>
</dbReference>
<sequence>MTGNETGSDCSFLRLPRDAARLLQAHHASSHGSLTVVSSPLLKVRRHSFVSKTFGCHIFLGALLRLTSDMAEEESAQQLDGSASPQSSSHQATLTGSKAAKDRSCPFCGQAFTSSSLGRHLDLYIKPKNPKPADGVHDVAEIRKIRGGITRRQPRSNFAYKKMASENQGGAPGSSEAGTPSFAVKHPDSVDMRNGEGSWGGSPLSYRDNDSAPVSLNKANWQATGVINNIPPRVPSRTNDATPTGQAQRINDMRRDTTGNRVQRPEYESESMWKLQEAAEVGKAAELALREVLSSLDAASKRVEPKQLFEDVDFLSLSFPGLCLAILPAPTTLFSPTPFSTADSWTLHPPGQRQFEAINRRVNEQVAVKRSGVTENFKDSQIFRHSAHVQGAWEHWQCMPETDKATAWQLELCRAYSKATDSKYALKEELEGAQTRIRHLEAEYDRLSRCQLPREYLMHPPNTTPAAAAIMKEMKNVHQKTEAAGAAYDADALLSKWRTTVKATSRRPAAQPSYASGTTIYNDVEPRQDQLKADMFMNGAIFGVNGPMPRDSRIPAVASSGVEYETPPKPGAIIDDENEEDADADGDEYDDVQAGTDSTALIRSRYAAEKDNARQSPADNTGPLNTNGKRPLGPIITHGRGVKMYRSNANDNTEMYSR</sequence>
<feature type="compositionally biased region" description="Acidic residues" evidence="2">
    <location>
        <begin position="574"/>
        <end position="591"/>
    </location>
</feature>
<dbReference type="AlphaFoldDB" id="A0AAQ3LZD4"/>
<feature type="compositionally biased region" description="Basic and acidic residues" evidence="2">
    <location>
        <begin position="185"/>
        <end position="194"/>
    </location>
</feature>
<evidence type="ECO:0000313" key="3">
    <source>
        <dbReference type="EMBL" id="WPG98583.1"/>
    </source>
</evidence>
<evidence type="ECO:0000313" key="4">
    <source>
        <dbReference type="Proteomes" id="UP001303373"/>
    </source>
</evidence>
<name>A0AAQ3LZD4_9PEZI</name>
<reference evidence="3 4" key="1">
    <citation type="submission" date="2023-11" db="EMBL/GenBank/DDBJ databases">
        <title>An acidophilic fungus is an integral part of prey digestion in a carnivorous sundew plant.</title>
        <authorList>
            <person name="Tsai I.J."/>
        </authorList>
    </citation>
    <scope>NUCLEOTIDE SEQUENCE [LARGE SCALE GENOMIC DNA]</scope>
    <source>
        <strain evidence="3">169a</strain>
    </source>
</reference>
<dbReference type="Proteomes" id="UP001303373">
    <property type="component" value="Chromosome 2"/>
</dbReference>
<evidence type="ECO:0000256" key="1">
    <source>
        <dbReference type="SAM" id="Coils"/>
    </source>
</evidence>
<feature type="region of interest" description="Disordered" evidence="2">
    <location>
        <begin position="75"/>
        <end position="96"/>
    </location>
</feature>
<organism evidence="3 4">
    <name type="scientific">Acrodontium crateriforme</name>
    <dbReference type="NCBI Taxonomy" id="150365"/>
    <lineage>
        <taxon>Eukaryota</taxon>
        <taxon>Fungi</taxon>
        <taxon>Dikarya</taxon>
        <taxon>Ascomycota</taxon>
        <taxon>Pezizomycotina</taxon>
        <taxon>Dothideomycetes</taxon>
        <taxon>Dothideomycetidae</taxon>
        <taxon>Mycosphaerellales</taxon>
        <taxon>Teratosphaeriaceae</taxon>
        <taxon>Acrodontium</taxon>
    </lineage>
</organism>
<feature type="compositionally biased region" description="Polar residues" evidence="2">
    <location>
        <begin position="76"/>
        <end position="96"/>
    </location>
</feature>
<feature type="region of interest" description="Disordered" evidence="2">
    <location>
        <begin position="165"/>
        <end position="206"/>
    </location>
</feature>
<feature type="region of interest" description="Disordered" evidence="2">
    <location>
        <begin position="560"/>
        <end position="658"/>
    </location>
</feature>
<feature type="coiled-coil region" evidence="1">
    <location>
        <begin position="423"/>
        <end position="450"/>
    </location>
</feature>
<keyword evidence="4" id="KW-1185">Reference proteome</keyword>
<gene>
    <name evidence="3" type="ORF">R9X50_00137600</name>
</gene>